<proteinExistence type="inferred from homology"/>
<organism evidence="6 7">
    <name type="scientific">Fulvivirga kasyanovii</name>
    <dbReference type="NCBI Taxonomy" id="396812"/>
    <lineage>
        <taxon>Bacteria</taxon>
        <taxon>Pseudomonadati</taxon>
        <taxon>Bacteroidota</taxon>
        <taxon>Cytophagia</taxon>
        <taxon>Cytophagales</taxon>
        <taxon>Fulvivirgaceae</taxon>
        <taxon>Fulvivirga</taxon>
    </lineage>
</organism>
<dbReference type="Gene3D" id="3.90.1150.10">
    <property type="entry name" value="Aspartate Aminotransferase, domain 1"/>
    <property type="match status" value="1"/>
</dbReference>
<dbReference type="PANTHER" id="PTHR43586:SF24">
    <property type="entry name" value="BLR4730 PROTEIN"/>
    <property type="match status" value="1"/>
</dbReference>
<keyword evidence="2" id="KW-0663">Pyridoxal phosphate</keyword>
<sequence length="388" mass="43345">MDIQTIRQNTPGVTHVVHFNSAGASLVSQQVLDAQMDYLKKEARYGGYETAAKHKAQLDEFYSEAARLINASPEEIAFTESATVAWQRAFFSIPFKKGDTILTTKAEYASNFISYLYQKKEKEVNIRVIPSNSAGEIDLQKLEESIDESVKLISITHIPTNSGLVNPAEKIGELAKKYNILYLLDACQSIGQYPIDVKKIGCHFLSATGRKYLRGPRGTGFLYANKEVLPSLKPFNLDLHSANWVKADTYEVRADAKMFETWESNLAAKIGLAQAFKEVNSLGINKIWERVVHLSKYLRNELNKIEGVKVTDIGAVQSGIVTFTSPMAAIKLKEALSAKGFNTVVSHKSSTLLDMEDRNLEEVVRASVHYYNSEQEVNDLITALRQIL</sequence>
<evidence type="ECO:0000256" key="2">
    <source>
        <dbReference type="ARBA" id="ARBA00022898"/>
    </source>
</evidence>
<evidence type="ECO:0000256" key="4">
    <source>
        <dbReference type="RuleBase" id="RU004504"/>
    </source>
</evidence>
<accession>A0ABW9RWV9</accession>
<dbReference type="InterPro" id="IPR015424">
    <property type="entry name" value="PyrdxlP-dep_Trfase"/>
</dbReference>
<feature type="domain" description="Aminotransferase class V" evidence="5">
    <location>
        <begin position="18"/>
        <end position="380"/>
    </location>
</feature>
<dbReference type="InterPro" id="IPR015422">
    <property type="entry name" value="PyrdxlP-dep_Trfase_small"/>
</dbReference>
<dbReference type="Gene3D" id="3.40.640.10">
    <property type="entry name" value="Type I PLP-dependent aspartate aminotransferase-like (Major domain)"/>
    <property type="match status" value="1"/>
</dbReference>
<comment type="caution">
    <text evidence="6">The sequence shown here is derived from an EMBL/GenBank/DDBJ whole genome shotgun (WGS) entry which is preliminary data.</text>
</comment>
<dbReference type="InterPro" id="IPR015421">
    <property type="entry name" value="PyrdxlP-dep_Trfase_major"/>
</dbReference>
<dbReference type="InterPro" id="IPR020578">
    <property type="entry name" value="Aminotrans_V_PyrdxlP_BS"/>
</dbReference>
<dbReference type="EMBL" id="SMLW01000656">
    <property type="protein sequence ID" value="MTI28196.1"/>
    <property type="molecule type" value="Genomic_DNA"/>
</dbReference>
<reference evidence="6 7" key="1">
    <citation type="submission" date="2019-02" db="EMBL/GenBank/DDBJ databases">
        <authorList>
            <person name="Goldberg S.R."/>
            <person name="Haltli B.A."/>
            <person name="Correa H."/>
            <person name="Russell K.G."/>
        </authorList>
    </citation>
    <scope>NUCLEOTIDE SEQUENCE [LARGE SCALE GENOMIC DNA]</scope>
    <source>
        <strain evidence="6 7">JCM 16186</strain>
    </source>
</reference>
<evidence type="ECO:0000259" key="5">
    <source>
        <dbReference type="Pfam" id="PF00266"/>
    </source>
</evidence>
<dbReference type="RefSeq" id="WP_155175497.1">
    <property type="nucleotide sequence ID" value="NZ_BAAAFL010000012.1"/>
</dbReference>
<dbReference type="PROSITE" id="PS00595">
    <property type="entry name" value="AA_TRANSFER_CLASS_5"/>
    <property type="match status" value="1"/>
</dbReference>
<gene>
    <name evidence="6" type="ORF">E1163_24785</name>
</gene>
<evidence type="ECO:0000256" key="1">
    <source>
        <dbReference type="ARBA" id="ARBA00001933"/>
    </source>
</evidence>
<keyword evidence="7" id="KW-1185">Reference proteome</keyword>
<protein>
    <submittedName>
        <fullName evidence="6">Aminotransferase class V-fold PLP-dependent enzyme</fullName>
    </submittedName>
</protein>
<comment type="cofactor">
    <cofactor evidence="1 4">
        <name>pyridoxal 5'-phosphate</name>
        <dbReference type="ChEBI" id="CHEBI:597326"/>
    </cofactor>
</comment>
<comment type="similarity">
    <text evidence="3">Belongs to the class-V pyridoxal-phosphate-dependent aminotransferase family.</text>
</comment>
<dbReference type="InterPro" id="IPR000192">
    <property type="entry name" value="Aminotrans_V_dom"/>
</dbReference>
<evidence type="ECO:0000313" key="7">
    <source>
        <dbReference type="Proteomes" id="UP000798808"/>
    </source>
</evidence>
<dbReference type="Proteomes" id="UP000798808">
    <property type="component" value="Unassembled WGS sequence"/>
</dbReference>
<dbReference type="SUPFAM" id="SSF53383">
    <property type="entry name" value="PLP-dependent transferases"/>
    <property type="match status" value="1"/>
</dbReference>
<evidence type="ECO:0000313" key="6">
    <source>
        <dbReference type="EMBL" id="MTI28196.1"/>
    </source>
</evidence>
<dbReference type="GO" id="GO:0008483">
    <property type="term" value="F:transaminase activity"/>
    <property type="evidence" value="ECO:0007669"/>
    <property type="project" value="UniProtKB-KW"/>
</dbReference>
<evidence type="ECO:0000256" key="3">
    <source>
        <dbReference type="RuleBase" id="RU004075"/>
    </source>
</evidence>
<keyword evidence="6" id="KW-0808">Transferase</keyword>
<dbReference type="Pfam" id="PF00266">
    <property type="entry name" value="Aminotran_5"/>
    <property type="match status" value="1"/>
</dbReference>
<name>A0ABW9RWV9_9BACT</name>
<dbReference type="PANTHER" id="PTHR43586">
    <property type="entry name" value="CYSTEINE DESULFURASE"/>
    <property type="match status" value="1"/>
</dbReference>
<keyword evidence="6" id="KW-0032">Aminotransferase</keyword>